<dbReference type="EMBL" id="AVOT02006736">
    <property type="protein sequence ID" value="MBW0482314.1"/>
    <property type="molecule type" value="Genomic_DNA"/>
</dbReference>
<dbReference type="AlphaFoldDB" id="A0A9Q3CE15"/>
<evidence type="ECO:0000313" key="1">
    <source>
        <dbReference type="EMBL" id="MBW0482314.1"/>
    </source>
</evidence>
<name>A0A9Q3CE15_9BASI</name>
<keyword evidence="2" id="KW-1185">Reference proteome</keyword>
<dbReference type="Proteomes" id="UP000765509">
    <property type="component" value="Unassembled WGS sequence"/>
</dbReference>
<comment type="caution">
    <text evidence="1">The sequence shown here is derived from an EMBL/GenBank/DDBJ whole genome shotgun (WGS) entry which is preliminary data.</text>
</comment>
<reference evidence="1" key="1">
    <citation type="submission" date="2021-03" db="EMBL/GenBank/DDBJ databases">
        <title>Draft genome sequence of rust myrtle Austropuccinia psidii MF-1, a brazilian biotype.</title>
        <authorList>
            <person name="Quecine M.C."/>
            <person name="Pachon D.M.R."/>
            <person name="Bonatelli M.L."/>
            <person name="Correr F.H."/>
            <person name="Franceschini L.M."/>
            <person name="Leite T.F."/>
            <person name="Margarido G.R.A."/>
            <person name="Almeida C.A."/>
            <person name="Ferrarezi J.A."/>
            <person name="Labate C.A."/>
        </authorList>
    </citation>
    <scope>NUCLEOTIDE SEQUENCE</scope>
    <source>
        <strain evidence="1">MF-1</strain>
    </source>
</reference>
<gene>
    <name evidence="1" type="ORF">O181_022029</name>
</gene>
<accession>A0A9Q3CE15</accession>
<organism evidence="1 2">
    <name type="scientific">Austropuccinia psidii MF-1</name>
    <dbReference type="NCBI Taxonomy" id="1389203"/>
    <lineage>
        <taxon>Eukaryota</taxon>
        <taxon>Fungi</taxon>
        <taxon>Dikarya</taxon>
        <taxon>Basidiomycota</taxon>
        <taxon>Pucciniomycotina</taxon>
        <taxon>Pucciniomycetes</taxon>
        <taxon>Pucciniales</taxon>
        <taxon>Sphaerophragmiaceae</taxon>
        <taxon>Austropuccinia</taxon>
    </lineage>
</organism>
<evidence type="ECO:0000313" key="2">
    <source>
        <dbReference type="Proteomes" id="UP000765509"/>
    </source>
</evidence>
<protein>
    <submittedName>
        <fullName evidence="1">Uncharacterized protein</fullName>
    </submittedName>
</protein>
<sequence>MRHTNEDRTKQRIASTAWWPQWEPELIGKKPVEVGLTEEFFRKHPVLPASLVKTYHQTGEDKLPSRNKSHTSQEIVEVEASLGPVKKIMKARKIRLNGKDNRQYLVIFKNQTDDKDKYFEEDAIPDGELHLRRFRASRRTKQSHNL</sequence>
<proteinExistence type="predicted"/>
<dbReference type="OrthoDB" id="3929326at2759"/>